<keyword evidence="9" id="KW-1185">Reference proteome</keyword>
<proteinExistence type="predicted"/>
<dbReference type="OrthoDB" id="10256906at2759"/>
<dbReference type="GO" id="GO:0006891">
    <property type="term" value="P:intra-Golgi vesicle-mediated transport"/>
    <property type="evidence" value="ECO:0007669"/>
    <property type="project" value="TreeGrafter"/>
</dbReference>
<dbReference type="InterPro" id="IPR045126">
    <property type="entry name" value="TRAPPC10/Trs130"/>
</dbReference>
<comment type="subcellular location">
    <subcellularLocation>
        <location evidence="1">Golgi apparatus</location>
    </subcellularLocation>
</comment>
<evidence type="ECO:0000259" key="4">
    <source>
        <dbReference type="Pfam" id="PF12584"/>
    </source>
</evidence>
<dbReference type="Pfam" id="PF24967">
    <property type="entry name" value="NTS_TR130"/>
    <property type="match status" value="1"/>
</dbReference>
<evidence type="ECO:0000256" key="2">
    <source>
        <dbReference type="ARBA" id="ARBA00022448"/>
    </source>
</evidence>
<evidence type="ECO:0000313" key="9">
    <source>
        <dbReference type="Proteomes" id="UP000789739"/>
    </source>
</evidence>
<reference evidence="8" key="1">
    <citation type="submission" date="2021-06" db="EMBL/GenBank/DDBJ databases">
        <authorList>
            <person name="Kallberg Y."/>
            <person name="Tangrot J."/>
            <person name="Rosling A."/>
        </authorList>
    </citation>
    <scope>NUCLEOTIDE SEQUENCE</scope>
    <source>
        <strain evidence="8">BR232B</strain>
    </source>
</reference>
<dbReference type="InterPro" id="IPR056913">
    <property type="entry name" value="TRAPPC10/Trs130_N"/>
</dbReference>
<evidence type="ECO:0000259" key="5">
    <source>
        <dbReference type="Pfam" id="PF23036"/>
    </source>
</evidence>
<gene>
    <name evidence="8" type="ORF">PBRASI_LOCUS6022</name>
</gene>
<feature type="domain" description="DUF7077" evidence="6">
    <location>
        <begin position="671"/>
        <end position="799"/>
    </location>
</feature>
<dbReference type="AlphaFoldDB" id="A0A9N9BKW9"/>
<dbReference type="Pfam" id="PF23036">
    <property type="entry name" value="TRAPPC10_1st"/>
    <property type="match status" value="1"/>
</dbReference>
<dbReference type="Pfam" id="PF23274">
    <property type="entry name" value="DUF7077"/>
    <property type="match status" value="1"/>
</dbReference>
<dbReference type="Proteomes" id="UP000789739">
    <property type="component" value="Unassembled WGS sequence"/>
</dbReference>
<keyword evidence="3" id="KW-0333">Golgi apparatus</keyword>
<dbReference type="InterPro" id="IPR056916">
    <property type="entry name" value="NTS_TR130"/>
</dbReference>
<dbReference type="GO" id="GO:1990071">
    <property type="term" value="C:TRAPPII protein complex"/>
    <property type="evidence" value="ECO:0007669"/>
    <property type="project" value="InterPro"/>
</dbReference>
<evidence type="ECO:0000259" key="6">
    <source>
        <dbReference type="Pfam" id="PF23274"/>
    </source>
</evidence>
<evidence type="ECO:0000313" key="8">
    <source>
        <dbReference type="EMBL" id="CAG8569488.1"/>
    </source>
</evidence>
<protein>
    <submittedName>
        <fullName evidence="8">1969_t:CDS:1</fullName>
    </submittedName>
</protein>
<dbReference type="EMBL" id="CAJVPI010000757">
    <property type="protein sequence ID" value="CAG8569488.1"/>
    <property type="molecule type" value="Genomic_DNA"/>
</dbReference>
<accession>A0A9N9BKW9</accession>
<dbReference type="PANTHER" id="PTHR13251">
    <property type="entry name" value="EPILEPSY HOLOPROSENCEPHALY CANDIDATE 1/TMEM1"/>
    <property type="match status" value="1"/>
</dbReference>
<feature type="domain" description="TRAPPC10/Trs130 N-terminal" evidence="5">
    <location>
        <begin position="2"/>
        <end position="314"/>
    </location>
</feature>
<organism evidence="8 9">
    <name type="scientific">Paraglomus brasilianum</name>
    <dbReference type="NCBI Taxonomy" id="144538"/>
    <lineage>
        <taxon>Eukaryota</taxon>
        <taxon>Fungi</taxon>
        <taxon>Fungi incertae sedis</taxon>
        <taxon>Mucoromycota</taxon>
        <taxon>Glomeromycotina</taxon>
        <taxon>Glomeromycetes</taxon>
        <taxon>Paraglomerales</taxon>
        <taxon>Paraglomeraceae</taxon>
        <taxon>Paraglomus</taxon>
    </lineage>
</organism>
<evidence type="ECO:0000256" key="3">
    <source>
        <dbReference type="ARBA" id="ARBA00023034"/>
    </source>
</evidence>
<keyword evidence="2" id="KW-0813">Transport</keyword>
<evidence type="ECO:0000259" key="7">
    <source>
        <dbReference type="Pfam" id="PF24967"/>
    </source>
</evidence>
<dbReference type="GO" id="GO:0005829">
    <property type="term" value="C:cytosol"/>
    <property type="evidence" value="ECO:0007669"/>
    <property type="project" value="GOC"/>
</dbReference>
<feature type="domain" description="TRAPPC10/Trs130 C-terminal" evidence="4">
    <location>
        <begin position="1012"/>
        <end position="1119"/>
    </location>
</feature>
<feature type="domain" description="Trs130 NTS" evidence="7">
    <location>
        <begin position="407"/>
        <end position="524"/>
    </location>
</feature>
<dbReference type="PANTHER" id="PTHR13251:SF3">
    <property type="entry name" value="TRAFFICKING PROTEIN PARTICLE COMPLEX SUBUNIT 10"/>
    <property type="match status" value="1"/>
</dbReference>
<dbReference type="InterPro" id="IPR022233">
    <property type="entry name" value="TRAPPC10/Trs130_C"/>
</dbReference>
<comment type="caution">
    <text evidence="8">The sequence shown here is derived from an EMBL/GenBank/DDBJ whole genome shotgun (WGS) entry which is preliminary data.</text>
</comment>
<evidence type="ECO:0000256" key="1">
    <source>
        <dbReference type="ARBA" id="ARBA00004555"/>
    </source>
</evidence>
<name>A0A9N9BKW9_9GLOM</name>
<dbReference type="GO" id="GO:0034498">
    <property type="term" value="P:early endosome to Golgi transport"/>
    <property type="evidence" value="ECO:0007669"/>
    <property type="project" value="TreeGrafter"/>
</dbReference>
<dbReference type="Pfam" id="PF12584">
    <property type="entry name" value="TRAPPC10"/>
    <property type="match status" value="1"/>
</dbReference>
<sequence>MDGKKVTITYTDEFGIWPNLVDDFRSNLPLRNLTWKSANRPVRIIQALPVDLKRFVPGSNESQHEMPVTLLERPYLHLYFVNCDDHETYRQEVRKQIRDWLNVITFRKNQEWLIVYVPKQDTIRTSASKYFNMKGTVFDKIKADFNASKRDRCVQLRLNDHDTETFEIWQDLILKIKEGILSSFGQHVTQYEDDVRRLDAQRSVPGWNYCRFFIQKEGLAQSFEIMNLYEDALLQYDELEASFFQVLKDRALAWFGKFGACEPGDDSANILDIKKKPYRELIMQNSISVFDFRSYLFARQCQLLGRLQRPVEICRRAQLFISTFARSIKENMMDFEHFLESWVYSSCINVVGECEELAPLTTPDEKTSTAFNAAKGELLDLARKQLDKLGIYCGHLPEVLPFTTALSEAPSASEKASETGDEKKSGVTNKELLEAIASISSFDSLYMRQTNRVLKAYQGSMRTRSLLRLQGDIAALQFHRKNYEEATSLMEELPIKYGEQGWTVIENALLINYAACMEELGHTKEYPFRLQKEATHYAEKLKTLSEVLDKEIVRPFKPMFAVTVTAMVDDITDDEPYLGVEVKNNLPTSFKIERLGVRLVGGQTDDEVWFAIHDQDFNPGVNSYRLFSDTTACGSYIVENCRLHIGKLVFTHNFLNENKKKLFRINEHPAVLRAQVIAPTEIHIGEQQFFIAQVHTGRTSISDGRLTLAPLSEGLSFPSQPTYHTVIKPVVDDTVVDEIIKEEQMDADENGIKLPSCGPNQLLQLKILYDCNWGAVEHKVKITIEYISKDKRRVFTAKNIVKVWLPLAVTETSIFREDSLILKMNVTLNDTLPVRLLSTKLIPSKAYEVTNSVPMSLMLSPITIFPRQQASFMYKLTHNKEVDDDEIMNRPSTQIHFLVEYRTLKDEIQHFAKEKLHDVLKSYNMSQHSDFVFENIRERFLELLDYQSYGIGDILDLGEIDIAGCEQLFQSHGDVKGELVNAVKEFWEKHNRITFEEVQDNGKDLKSVISFPVDVPLSKILNTVELVIPNSKHLVVGEPCHCVLIVRQSPYWNHRQQAEAIEFYYDVNVDFDNWLLSGQKKLCFSYKMNETKEFPITLIPLKTGRLLVPFVRVSSISASIFSESVYINNAQQVLVRPRTQSATFFIEQQHRIHPMGPATGLMSGHHGGMMDEIAM</sequence>
<dbReference type="InterPro" id="IPR055505">
    <property type="entry name" value="DUF7077"/>
</dbReference>